<evidence type="ECO:0000313" key="2">
    <source>
        <dbReference type="EMBL" id="MCP9765521.1"/>
    </source>
</evidence>
<dbReference type="Proteomes" id="UP001204144">
    <property type="component" value="Unassembled WGS sequence"/>
</dbReference>
<protein>
    <submittedName>
        <fullName evidence="2">Polyisoprenoid-binding protein</fullName>
    </submittedName>
</protein>
<dbReference type="PANTHER" id="PTHR34406:SF1">
    <property type="entry name" value="PROTEIN YCEI"/>
    <property type="match status" value="1"/>
</dbReference>
<dbReference type="Gene3D" id="2.40.128.110">
    <property type="entry name" value="Lipid/polyisoprenoid-binding, YceI-like"/>
    <property type="match status" value="1"/>
</dbReference>
<gene>
    <name evidence="2" type="ORF">EGI31_21510</name>
</gene>
<dbReference type="RefSeq" id="WP_255039226.1">
    <property type="nucleotide sequence ID" value="NZ_RJUF01000184.1"/>
</dbReference>
<dbReference type="Pfam" id="PF04264">
    <property type="entry name" value="YceI"/>
    <property type="match status" value="1"/>
</dbReference>
<dbReference type="InterPro" id="IPR036761">
    <property type="entry name" value="TTHA0802/YceI-like_sf"/>
</dbReference>
<dbReference type="InterPro" id="IPR007372">
    <property type="entry name" value="Lipid/polyisoprenoid-bd_YceI"/>
</dbReference>
<proteinExistence type="predicted"/>
<keyword evidence="3" id="KW-1185">Reference proteome</keyword>
<name>A0AAE3H7H9_9BACT</name>
<dbReference type="EMBL" id="RJUF01000184">
    <property type="protein sequence ID" value="MCP9765521.1"/>
    <property type="molecule type" value="Genomic_DNA"/>
</dbReference>
<comment type="caution">
    <text evidence="2">The sequence shown here is derived from an EMBL/GenBank/DDBJ whole genome shotgun (WGS) entry which is preliminary data.</text>
</comment>
<feature type="domain" description="Lipid/polyisoprenoid-binding YceI-like" evidence="1">
    <location>
        <begin position="6"/>
        <end position="176"/>
    </location>
</feature>
<organism evidence="2 3">
    <name type="scientific">Lacihabitans soyangensis</name>
    <dbReference type="NCBI Taxonomy" id="869394"/>
    <lineage>
        <taxon>Bacteria</taxon>
        <taxon>Pseudomonadati</taxon>
        <taxon>Bacteroidota</taxon>
        <taxon>Cytophagia</taxon>
        <taxon>Cytophagales</taxon>
        <taxon>Leadbetterellaceae</taxon>
        <taxon>Lacihabitans</taxon>
    </lineage>
</organism>
<accession>A0AAE3H7H9</accession>
<reference evidence="2 3" key="1">
    <citation type="submission" date="2018-11" db="EMBL/GenBank/DDBJ databases">
        <title>Novel bacteria species description.</title>
        <authorList>
            <person name="Han J.-H."/>
        </authorList>
    </citation>
    <scope>NUCLEOTIDE SEQUENCE [LARGE SCALE GENOMIC DNA]</scope>
    <source>
        <strain evidence="2 3">KCTC23259</strain>
    </source>
</reference>
<dbReference type="SMART" id="SM00867">
    <property type="entry name" value="YceI"/>
    <property type="match status" value="1"/>
</dbReference>
<evidence type="ECO:0000259" key="1">
    <source>
        <dbReference type="SMART" id="SM00867"/>
    </source>
</evidence>
<dbReference type="SUPFAM" id="SSF101874">
    <property type="entry name" value="YceI-like"/>
    <property type="match status" value="1"/>
</dbReference>
<sequence length="195" mass="21870">MPNQTKWSIDQAHSDITFKIRHLMIAHVKGSFKTFDANIYTYGTDFSTAEIDVWIDAASITTGDDNRDEHLKAMDFLDVVNHKQISFVSSTIGKINEDQKHELWGELTIVGIKQNVKFDVEFGGIMKDPWGNERAGFTVTGKIKRADWGLVWNSNLEAGGIMIGDDINIACEIEVTNVGFKDLKMEVENSAIETV</sequence>
<dbReference type="AlphaFoldDB" id="A0AAE3H7H9"/>
<evidence type="ECO:0000313" key="3">
    <source>
        <dbReference type="Proteomes" id="UP001204144"/>
    </source>
</evidence>
<dbReference type="PANTHER" id="PTHR34406">
    <property type="entry name" value="PROTEIN YCEI"/>
    <property type="match status" value="1"/>
</dbReference>